<gene>
    <name evidence="2" type="ORF">METZ01_LOCUS290230</name>
</gene>
<dbReference type="Gene3D" id="2.160.20.10">
    <property type="entry name" value="Single-stranded right-handed beta-helix, Pectin lyase-like"/>
    <property type="match status" value="1"/>
</dbReference>
<dbReference type="InterPro" id="IPR011050">
    <property type="entry name" value="Pectin_lyase_fold/virulence"/>
</dbReference>
<feature type="non-terminal residue" evidence="2">
    <location>
        <position position="83"/>
    </location>
</feature>
<evidence type="ECO:0000256" key="1">
    <source>
        <dbReference type="SAM" id="MobiDB-lite"/>
    </source>
</evidence>
<dbReference type="SUPFAM" id="SSF51126">
    <property type="entry name" value="Pectin lyase-like"/>
    <property type="match status" value="1"/>
</dbReference>
<organism evidence="2">
    <name type="scientific">marine metagenome</name>
    <dbReference type="NCBI Taxonomy" id="408172"/>
    <lineage>
        <taxon>unclassified sequences</taxon>
        <taxon>metagenomes</taxon>
        <taxon>ecological metagenomes</taxon>
    </lineage>
</organism>
<feature type="region of interest" description="Disordered" evidence="1">
    <location>
        <begin position="62"/>
        <end position="83"/>
    </location>
</feature>
<name>A0A382LLE5_9ZZZZ</name>
<sequence length="83" mass="9104">MFLFAVNLTAQTTYYVDIRRPDDDGDGSSWATAKQYLQSAIALASEGDEIWVAEGIYYPDEGGNASDNDRNSTFNIPNGVSVF</sequence>
<evidence type="ECO:0000313" key="2">
    <source>
        <dbReference type="EMBL" id="SVC37376.1"/>
    </source>
</evidence>
<dbReference type="AlphaFoldDB" id="A0A382LLE5"/>
<protein>
    <recommendedName>
        <fullName evidence="3">DUF1565 domain-containing protein</fullName>
    </recommendedName>
</protein>
<reference evidence="2" key="1">
    <citation type="submission" date="2018-05" db="EMBL/GenBank/DDBJ databases">
        <authorList>
            <person name="Lanie J.A."/>
            <person name="Ng W.-L."/>
            <person name="Kazmierczak K.M."/>
            <person name="Andrzejewski T.M."/>
            <person name="Davidsen T.M."/>
            <person name="Wayne K.J."/>
            <person name="Tettelin H."/>
            <person name="Glass J.I."/>
            <person name="Rusch D."/>
            <person name="Podicherti R."/>
            <person name="Tsui H.-C.T."/>
            <person name="Winkler M.E."/>
        </authorList>
    </citation>
    <scope>NUCLEOTIDE SEQUENCE</scope>
</reference>
<accession>A0A382LLE5</accession>
<proteinExistence type="predicted"/>
<dbReference type="InterPro" id="IPR012334">
    <property type="entry name" value="Pectin_lyas_fold"/>
</dbReference>
<feature type="compositionally biased region" description="Polar residues" evidence="1">
    <location>
        <begin position="71"/>
        <end position="83"/>
    </location>
</feature>
<dbReference type="EMBL" id="UINC01087748">
    <property type="protein sequence ID" value="SVC37376.1"/>
    <property type="molecule type" value="Genomic_DNA"/>
</dbReference>
<evidence type="ECO:0008006" key="3">
    <source>
        <dbReference type="Google" id="ProtNLM"/>
    </source>
</evidence>